<feature type="signal peptide" evidence="8">
    <location>
        <begin position="1"/>
        <end position="19"/>
    </location>
</feature>
<keyword evidence="10" id="KW-1185">Reference proteome</keyword>
<proteinExistence type="inferred from homology"/>
<evidence type="ECO:0000256" key="1">
    <source>
        <dbReference type="ARBA" id="ARBA00004613"/>
    </source>
</evidence>
<evidence type="ECO:0000256" key="6">
    <source>
        <dbReference type="ARBA" id="ARBA00023183"/>
    </source>
</evidence>
<comment type="caution">
    <text evidence="9">The sequence shown here is derived from an EMBL/GenBank/DDBJ whole genome shotgun (WGS) entry which is preliminary data.</text>
</comment>
<dbReference type="Pfam" id="PF06473">
    <property type="entry name" value="FGF-BP1"/>
    <property type="match status" value="1"/>
</dbReference>
<dbReference type="PANTHER" id="PTHR15258:SF1">
    <property type="entry name" value="FIBROBLAST GROWTH FACTOR-BINDING PROTEIN 2"/>
    <property type="match status" value="1"/>
</dbReference>
<evidence type="ECO:0000256" key="5">
    <source>
        <dbReference type="ARBA" id="ARBA00023157"/>
    </source>
</evidence>
<comment type="subcellular location">
    <subcellularLocation>
        <location evidence="1">Secreted</location>
    </subcellularLocation>
</comment>
<evidence type="ECO:0000256" key="3">
    <source>
        <dbReference type="ARBA" id="ARBA00022525"/>
    </source>
</evidence>
<keyword evidence="4 8" id="KW-0732">Signal</keyword>
<dbReference type="PANTHER" id="PTHR15258">
    <property type="entry name" value="FGF BINDING PROTEIN-RELATED"/>
    <property type="match status" value="1"/>
</dbReference>
<name>A0AAV3AUY9_PYXAD</name>
<protein>
    <recommendedName>
        <fullName evidence="11">Fibroblast growth factor-binding protein 2</fullName>
    </recommendedName>
</protein>
<dbReference type="Proteomes" id="UP001181693">
    <property type="component" value="Unassembled WGS sequence"/>
</dbReference>
<evidence type="ECO:0008006" key="11">
    <source>
        <dbReference type="Google" id="ProtNLM"/>
    </source>
</evidence>
<dbReference type="EMBL" id="DYDO01000003">
    <property type="protein sequence ID" value="DBA29298.1"/>
    <property type="molecule type" value="Genomic_DNA"/>
</dbReference>
<feature type="chain" id="PRO_5043449949" description="Fibroblast growth factor-binding protein 2" evidence="8">
    <location>
        <begin position="20"/>
        <end position="195"/>
    </location>
</feature>
<sequence>MRSGTVIITMAVFWVGTLAQKPGTEVKIPFQTKNRDACVMSTSGTTEMRVKIECKNQGKSYLCEFAGKPSYCRAYNQDPQRFWNQLSQDLKKIGNPCEPQVFKHSMCPRAPTPSQFRQVDPTTNQQADTSKPEKKPPPTKKPTTKKPATTKKQEPPKGKQLVFQEEPNPKAMKIAKDHCSWFFQTFCSYIIEIFL</sequence>
<keyword evidence="6" id="KW-0340">Growth factor binding</keyword>
<keyword evidence="3" id="KW-0964">Secreted</keyword>
<comment type="similarity">
    <text evidence="2">Belongs to the fibroblast growth factor-binding protein family.</text>
</comment>
<evidence type="ECO:0000313" key="9">
    <source>
        <dbReference type="EMBL" id="DBA29298.1"/>
    </source>
</evidence>
<feature type="region of interest" description="Disordered" evidence="7">
    <location>
        <begin position="108"/>
        <end position="168"/>
    </location>
</feature>
<organism evidence="9 10">
    <name type="scientific">Pyxicephalus adspersus</name>
    <name type="common">African bullfrog</name>
    <dbReference type="NCBI Taxonomy" id="30357"/>
    <lineage>
        <taxon>Eukaryota</taxon>
        <taxon>Metazoa</taxon>
        <taxon>Chordata</taxon>
        <taxon>Craniata</taxon>
        <taxon>Vertebrata</taxon>
        <taxon>Euteleostomi</taxon>
        <taxon>Amphibia</taxon>
        <taxon>Batrachia</taxon>
        <taxon>Anura</taxon>
        <taxon>Neobatrachia</taxon>
        <taxon>Ranoidea</taxon>
        <taxon>Pyxicephalidae</taxon>
        <taxon>Pyxicephalinae</taxon>
        <taxon>Pyxicephalus</taxon>
    </lineage>
</organism>
<evidence type="ECO:0000256" key="7">
    <source>
        <dbReference type="SAM" id="MobiDB-lite"/>
    </source>
</evidence>
<evidence type="ECO:0000313" key="10">
    <source>
        <dbReference type="Proteomes" id="UP001181693"/>
    </source>
</evidence>
<accession>A0AAV3AUY9</accession>
<dbReference type="GO" id="GO:0019838">
    <property type="term" value="F:growth factor binding"/>
    <property type="evidence" value="ECO:0007669"/>
    <property type="project" value="UniProtKB-KW"/>
</dbReference>
<feature type="compositionally biased region" description="Polar residues" evidence="7">
    <location>
        <begin position="112"/>
        <end position="129"/>
    </location>
</feature>
<dbReference type="InterPro" id="IPR010510">
    <property type="entry name" value="FGF1-bd"/>
</dbReference>
<dbReference type="AlphaFoldDB" id="A0AAV3AUY9"/>
<evidence type="ECO:0000256" key="8">
    <source>
        <dbReference type="SAM" id="SignalP"/>
    </source>
</evidence>
<keyword evidence="5" id="KW-1015">Disulfide bond</keyword>
<evidence type="ECO:0000256" key="2">
    <source>
        <dbReference type="ARBA" id="ARBA00008326"/>
    </source>
</evidence>
<evidence type="ECO:0000256" key="4">
    <source>
        <dbReference type="ARBA" id="ARBA00022729"/>
    </source>
</evidence>
<gene>
    <name evidence="9" type="ORF">GDO54_009536</name>
</gene>
<dbReference type="GO" id="GO:0007267">
    <property type="term" value="P:cell-cell signaling"/>
    <property type="evidence" value="ECO:0007669"/>
    <property type="project" value="TreeGrafter"/>
</dbReference>
<dbReference type="GO" id="GO:0005576">
    <property type="term" value="C:extracellular region"/>
    <property type="evidence" value="ECO:0007669"/>
    <property type="project" value="UniProtKB-SubCell"/>
</dbReference>
<reference evidence="9" key="1">
    <citation type="thesis" date="2020" institute="ProQuest LLC" country="789 East Eisenhower Parkway, Ann Arbor, MI, USA">
        <title>Comparative Genomics and Chromosome Evolution.</title>
        <authorList>
            <person name="Mudd A.B."/>
        </authorList>
    </citation>
    <scope>NUCLEOTIDE SEQUENCE</scope>
    <source>
        <strain evidence="9">1538</strain>
        <tissue evidence="9">Blood</tissue>
    </source>
</reference>